<name>A0A2I6S8T1_9RHOO</name>
<gene>
    <name evidence="9" type="ORF">C0099_12475</name>
</gene>
<keyword evidence="3 6" id="KW-0378">Hydrolase</keyword>
<sequence>MIDEEPAEISHIGRRLALRALAGLALLSLLLAVLIGGSIGSLWFAGVLAGDDAWWLALPWGATAVAGVLLAWRIGGCLLVAAPPPEGVPLARELAPSLYALCDRIGRDCGGRPVDTVWITGDINAAVLRRPRWGLVGPIETHLLIGLPLAHSVSERQLCAIVAHEYGHLAVQSRFVDAWGAQARSAWFRAVERCIDRLPLFGAMLDRLTRNEVCTALRLARIEEFEADRVAAGAVGADLLAETLVEVAARERFLRCDFWVKVMAQCASSPRPRMRPYRDMGLGMVAGFLPGDGRGACLRAICDEGDALHPSLAERLAALGEWPASDMPVEDSVAERHLALLVPRLAWELDRAWWAEMRYEWRDAYLRSRPDASSG</sequence>
<dbReference type="AlphaFoldDB" id="A0A2I6S8T1"/>
<keyword evidence="7" id="KW-0472">Membrane</keyword>
<evidence type="ECO:0000313" key="9">
    <source>
        <dbReference type="EMBL" id="AUN95670.1"/>
    </source>
</evidence>
<dbReference type="OrthoDB" id="9789270at2"/>
<dbReference type="KEGG" id="atw:C0099_12475"/>
<proteinExistence type="inferred from homology"/>
<keyword evidence="1 6" id="KW-0645">Protease</keyword>
<evidence type="ECO:0000256" key="1">
    <source>
        <dbReference type="ARBA" id="ARBA00022670"/>
    </source>
</evidence>
<feature type="transmembrane region" description="Helical" evidence="7">
    <location>
        <begin position="53"/>
        <end position="72"/>
    </location>
</feature>
<evidence type="ECO:0000256" key="6">
    <source>
        <dbReference type="RuleBase" id="RU003983"/>
    </source>
</evidence>
<keyword evidence="2" id="KW-0479">Metal-binding</keyword>
<keyword evidence="10" id="KW-1185">Reference proteome</keyword>
<evidence type="ECO:0000256" key="3">
    <source>
        <dbReference type="ARBA" id="ARBA00022801"/>
    </source>
</evidence>
<feature type="domain" description="Peptidase M48" evidence="8">
    <location>
        <begin position="152"/>
        <end position="322"/>
    </location>
</feature>
<evidence type="ECO:0000256" key="4">
    <source>
        <dbReference type="ARBA" id="ARBA00022833"/>
    </source>
</evidence>
<keyword evidence="5 6" id="KW-0482">Metalloprotease</keyword>
<feature type="transmembrane region" description="Helical" evidence="7">
    <location>
        <begin position="21"/>
        <end position="47"/>
    </location>
</feature>
<dbReference type="CDD" id="cd07328">
    <property type="entry name" value="M48_Ste24p_like"/>
    <property type="match status" value="1"/>
</dbReference>
<keyword evidence="7" id="KW-1133">Transmembrane helix</keyword>
<dbReference type="Proteomes" id="UP000242205">
    <property type="component" value="Chromosome"/>
</dbReference>
<evidence type="ECO:0000259" key="8">
    <source>
        <dbReference type="Pfam" id="PF01435"/>
    </source>
</evidence>
<dbReference type="GO" id="GO:0046872">
    <property type="term" value="F:metal ion binding"/>
    <property type="evidence" value="ECO:0007669"/>
    <property type="project" value="UniProtKB-KW"/>
</dbReference>
<evidence type="ECO:0000256" key="2">
    <source>
        <dbReference type="ARBA" id="ARBA00022723"/>
    </source>
</evidence>
<evidence type="ECO:0000313" key="10">
    <source>
        <dbReference type="Proteomes" id="UP000242205"/>
    </source>
</evidence>
<dbReference type="GO" id="GO:0004222">
    <property type="term" value="F:metalloendopeptidase activity"/>
    <property type="evidence" value="ECO:0007669"/>
    <property type="project" value="InterPro"/>
</dbReference>
<accession>A0A2I6S8T1</accession>
<evidence type="ECO:0000256" key="5">
    <source>
        <dbReference type="ARBA" id="ARBA00023049"/>
    </source>
</evidence>
<dbReference type="EMBL" id="CP025682">
    <property type="protein sequence ID" value="AUN95670.1"/>
    <property type="molecule type" value="Genomic_DNA"/>
</dbReference>
<dbReference type="InterPro" id="IPR001915">
    <property type="entry name" value="Peptidase_M48"/>
</dbReference>
<organism evidence="9 10">
    <name type="scientific">Pseudazoarcus pumilus</name>
    <dbReference type="NCBI Taxonomy" id="2067960"/>
    <lineage>
        <taxon>Bacteria</taxon>
        <taxon>Pseudomonadati</taxon>
        <taxon>Pseudomonadota</taxon>
        <taxon>Betaproteobacteria</taxon>
        <taxon>Rhodocyclales</taxon>
        <taxon>Zoogloeaceae</taxon>
        <taxon>Pseudazoarcus</taxon>
    </lineage>
</organism>
<keyword evidence="4 6" id="KW-0862">Zinc</keyword>
<comment type="similarity">
    <text evidence="6">Belongs to the peptidase M48 family.</text>
</comment>
<dbReference type="RefSeq" id="WP_102247716.1">
    <property type="nucleotide sequence ID" value="NZ_CP025682.1"/>
</dbReference>
<dbReference type="GO" id="GO:0006508">
    <property type="term" value="P:proteolysis"/>
    <property type="evidence" value="ECO:0007669"/>
    <property type="project" value="UniProtKB-KW"/>
</dbReference>
<protein>
    <recommendedName>
        <fullName evidence="8">Peptidase M48 domain-containing protein</fullName>
    </recommendedName>
</protein>
<keyword evidence="7" id="KW-0812">Transmembrane</keyword>
<reference evidence="9 10" key="1">
    <citation type="submission" date="2018-01" db="EMBL/GenBank/DDBJ databases">
        <authorList>
            <person name="Fu G.-Y."/>
        </authorList>
    </citation>
    <scope>NUCLEOTIDE SEQUENCE [LARGE SCALE GENOMIC DNA]</scope>
    <source>
        <strain evidence="9 10">SY39</strain>
    </source>
</reference>
<comment type="cofactor">
    <cofactor evidence="6">
        <name>Zn(2+)</name>
        <dbReference type="ChEBI" id="CHEBI:29105"/>
    </cofactor>
    <text evidence="6">Binds 1 zinc ion per subunit.</text>
</comment>
<evidence type="ECO:0000256" key="7">
    <source>
        <dbReference type="SAM" id="Phobius"/>
    </source>
</evidence>
<dbReference type="Pfam" id="PF01435">
    <property type="entry name" value="Peptidase_M48"/>
    <property type="match status" value="1"/>
</dbReference>